<keyword evidence="2" id="KW-1185">Reference proteome</keyword>
<dbReference type="AlphaFoldDB" id="A0AAV8V920"/>
<name>A0AAV8V920_9CUCU</name>
<dbReference type="Proteomes" id="UP001159042">
    <property type="component" value="Unassembled WGS sequence"/>
</dbReference>
<reference evidence="1 2" key="1">
    <citation type="journal article" date="2023" name="Insect Mol. Biol.">
        <title>Genome sequencing provides insights into the evolution of gene families encoding plant cell wall-degrading enzymes in longhorned beetles.</title>
        <authorList>
            <person name="Shin N.R."/>
            <person name="Okamura Y."/>
            <person name="Kirsch R."/>
            <person name="Pauchet Y."/>
        </authorList>
    </citation>
    <scope>NUCLEOTIDE SEQUENCE [LARGE SCALE GENOMIC DNA]</scope>
    <source>
        <strain evidence="1">EAD_L_NR</strain>
    </source>
</reference>
<organism evidence="1 2">
    <name type="scientific">Exocentrus adspersus</name>
    <dbReference type="NCBI Taxonomy" id="1586481"/>
    <lineage>
        <taxon>Eukaryota</taxon>
        <taxon>Metazoa</taxon>
        <taxon>Ecdysozoa</taxon>
        <taxon>Arthropoda</taxon>
        <taxon>Hexapoda</taxon>
        <taxon>Insecta</taxon>
        <taxon>Pterygota</taxon>
        <taxon>Neoptera</taxon>
        <taxon>Endopterygota</taxon>
        <taxon>Coleoptera</taxon>
        <taxon>Polyphaga</taxon>
        <taxon>Cucujiformia</taxon>
        <taxon>Chrysomeloidea</taxon>
        <taxon>Cerambycidae</taxon>
        <taxon>Lamiinae</taxon>
        <taxon>Acanthocinini</taxon>
        <taxon>Exocentrus</taxon>
    </lineage>
</organism>
<sequence length="143" mass="16324">MDCIDDWMHKNGLELAPGKTEAVLRLQLRANKIPVGRSLKYLGVYLDWQGTFGEHVKYVCQKAQSSVSSLYRIMPNVGGPRDEKRHLLARVLNPHHPPLRCTHRCEQECSGLVNTKTGHRLHKGKRSLRLVYTVQATRMLKGQ</sequence>
<gene>
    <name evidence="1" type="ORF">NQ315_003491</name>
</gene>
<dbReference type="EMBL" id="JANEYG010000276">
    <property type="protein sequence ID" value="KAJ8910593.1"/>
    <property type="molecule type" value="Genomic_DNA"/>
</dbReference>
<comment type="caution">
    <text evidence="1">The sequence shown here is derived from an EMBL/GenBank/DDBJ whole genome shotgun (WGS) entry which is preliminary data.</text>
</comment>
<evidence type="ECO:0008006" key="3">
    <source>
        <dbReference type="Google" id="ProtNLM"/>
    </source>
</evidence>
<proteinExistence type="predicted"/>
<evidence type="ECO:0000313" key="1">
    <source>
        <dbReference type="EMBL" id="KAJ8910593.1"/>
    </source>
</evidence>
<accession>A0AAV8V920</accession>
<protein>
    <recommendedName>
        <fullName evidence="3">Reverse transcriptase</fullName>
    </recommendedName>
</protein>
<evidence type="ECO:0000313" key="2">
    <source>
        <dbReference type="Proteomes" id="UP001159042"/>
    </source>
</evidence>